<protein>
    <submittedName>
        <fullName evidence="15">Cytochrome b</fullName>
    </submittedName>
</protein>
<evidence type="ECO:0000313" key="15">
    <source>
        <dbReference type="EMBL" id="MCO6051649.1"/>
    </source>
</evidence>
<evidence type="ECO:0000313" key="16">
    <source>
        <dbReference type="Proteomes" id="UP001205906"/>
    </source>
</evidence>
<dbReference type="SUPFAM" id="SSF81342">
    <property type="entry name" value="Transmembrane di-heme cytochromes"/>
    <property type="match status" value="1"/>
</dbReference>
<evidence type="ECO:0000256" key="10">
    <source>
        <dbReference type="ARBA" id="ARBA00023004"/>
    </source>
</evidence>
<evidence type="ECO:0000256" key="3">
    <source>
        <dbReference type="ARBA" id="ARBA00022448"/>
    </source>
</evidence>
<proteinExistence type="inferred from homology"/>
<evidence type="ECO:0000256" key="12">
    <source>
        <dbReference type="ARBA" id="ARBA00037975"/>
    </source>
</evidence>
<feature type="transmembrane region" description="Helical" evidence="13">
    <location>
        <begin position="68"/>
        <end position="87"/>
    </location>
</feature>
<dbReference type="EMBL" id="JAMXQS010000008">
    <property type="protein sequence ID" value="MCO6051649.1"/>
    <property type="molecule type" value="Genomic_DNA"/>
</dbReference>
<gene>
    <name evidence="15" type="ORF">NGM99_17835</name>
</gene>
<evidence type="ECO:0000256" key="2">
    <source>
        <dbReference type="ARBA" id="ARBA00004651"/>
    </source>
</evidence>
<evidence type="ECO:0000256" key="1">
    <source>
        <dbReference type="ARBA" id="ARBA00001970"/>
    </source>
</evidence>
<keyword evidence="5" id="KW-0349">Heme</keyword>
<evidence type="ECO:0000256" key="9">
    <source>
        <dbReference type="ARBA" id="ARBA00022989"/>
    </source>
</evidence>
<dbReference type="InterPro" id="IPR011577">
    <property type="entry name" value="Cyt_b561_bac/Ni-Hgenase"/>
</dbReference>
<dbReference type="RefSeq" id="WP_252821402.1">
    <property type="nucleotide sequence ID" value="NZ_JAMXQS010000008.1"/>
</dbReference>
<comment type="caution">
    <text evidence="15">The sequence shown here is derived from an EMBL/GenBank/DDBJ whole genome shotgun (WGS) entry which is preliminary data.</text>
</comment>
<keyword evidence="3" id="KW-0813">Transport</keyword>
<evidence type="ECO:0000256" key="5">
    <source>
        <dbReference type="ARBA" id="ARBA00022617"/>
    </source>
</evidence>
<keyword evidence="11 13" id="KW-0472">Membrane</keyword>
<evidence type="ECO:0000259" key="14">
    <source>
        <dbReference type="Pfam" id="PF01292"/>
    </source>
</evidence>
<dbReference type="Proteomes" id="UP001205906">
    <property type="component" value="Unassembled WGS sequence"/>
</dbReference>
<dbReference type="PANTHER" id="PTHR30529">
    <property type="entry name" value="CYTOCHROME B561"/>
    <property type="match status" value="1"/>
</dbReference>
<evidence type="ECO:0000256" key="7">
    <source>
        <dbReference type="ARBA" id="ARBA00022723"/>
    </source>
</evidence>
<comment type="subcellular location">
    <subcellularLocation>
        <location evidence="2">Cell membrane</location>
        <topology evidence="2">Multi-pass membrane protein</topology>
    </subcellularLocation>
</comment>
<evidence type="ECO:0000256" key="11">
    <source>
        <dbReference type="ARBA" id="ARBA00023136"/>
    </source>
</evidence>
<sequence>METASGAADEKHPSLWLDSSARYGLVSRFLHWSIAYLLIWQMVTLLGWRLIGDGPFMRSVSELGPYHGTVGVLVLSLGVARLVWAIANRHRRPPYDRTVSGLIARLAHELFYALMIAIPAIALLRAYGKGRGYEQWGLQLVPKTDTEIAWMMAPADALHGLLAWTFGALIAGHVGMAFWHRIVRRDGVLRRMAGTLKPA</sequence>
<dbReference type="Pfam" id="PF01292">
    <property type="entry name" value="Ni_hydr_CYTB"/>
    <property type="match status" value="1"/>
</dbReference>
<feature type="domain" description="Cytochrome b561 bacterial/Ni-hydrogenase" evidence="14">
    <location>
        <begin position="22"/>
        <end position="193"/>
    </location>
</feature>
<feature type="transmembrane region" description="Helical" evidence="13">
    <location>
        <begin position="29"/>
        <end position="48"/>
    </location>
</feature>
<comment type="similarity">
    <text evidence="12">Belongs to the cytochrome b561 family.</text>
</comment>
<keyword evidence="10" id="KW-0408">Iron</keyword>
<evidence type="ECO:0000256" key="13">
    <source>
        <dbReference type="SAM" id="Phobius"/>
    </source>
</evidence>
<comment type="cofactor">
    <cofactor evidence="1">
        <name>heme b</name>
        <dbReference type="ChEBI" id="CHEBI:60344"/>
    </cofactor>
</comment>
<feature type="transmembrane region" description="Helical" evidence="13">
    <location>
        <begin position="161"/>
        <end position="182"/>
    </location>
</feature>
<dbReference type="Gene3D" id="1.20.950.20">
    <property type="entry name" value="Transmembrane di-heme cytochromes, Chain C"/>
    <property type="match status" value="1"/>
</dbReference>
<dbReference type="PANTHER" id="PTHR30529:SF1">
    <property type="entry name" value="CYTOCHROME B561 HOMOLOG 2"/>
    <property type="match status" value="1"/>
</dbReference>
<keyword evidence="16" id="KW-1185">Reference proteome</keyword>
<dbReference type="InterPro" id="IPR016174">
    <property type="entry name" value="Di-haem_cyt_TM"/>
</dbReference>
<keyword evidence="9 13" id="KW-1133">Transmembrane helix</keyword>
<feature type="transmembrane region" description="Helical" evidence="13">
    <location>
        <begin position="110"/>
        <end position="128"/>
    </location>
</feature>
<keyword evidence="6 13" id="KW-0812">Transmembrane</keyword>
<reference evidence="15 16" key="1">
    <citation type="submission" date="2022-06" db="EMBL/GenBank/DDBJ databases">
        <title>Mesorhizobium sp. strain RP14 Genome sequencing and assembly.</title>
        <authorList>
            <person name="Kim I."/>
        </authorList>
    </citation>
    <scope>NUCLEOTIDE SEQUENCE [LARGE SCALE GENOMIC DNA]</scope>
    <source>
        <strain evidence="16">RP14(2022)</strain>
    </source>
</reference>
<keyword evidence="7" id="KW-0479">Metal-binding</keyword>
<keyword evidence="8" id="KW-0249">Electron transport</keyword>
<accession>A0ABT1C9Z0</accession>
<keyword evidence="4" id="KW-1003">Cell membrane</keyword>
<evidence type="ECO:0000256" key="6">
    <source>
        <dbReference type="ARBA" id="ARBA00022692"/>
    </source>
</evidence>
<evidence type="ECO:0000256" key="8">
    <source>
        <dbReference type="ARBA" id="ARBA00022982"/>
    </source>
</evidence>
<organism evidence="15 16">
    <name type="scientific">Mesorhizobium liriopis</name>
    <dbReference type="NCBI Taxonomy" id="2953882"/>
    <lineage>
        <taxon>Bacteria</taxon>
        <taxon>Pseudomonadati</taxon>
        <taxon>Pseudomonadota</taxon>
        <taxon>Alphaproteobacteria</taxon>
        <taxon>Hyphomicrobiales</taxon>
        <taxon>Phyllobacteriaceae</taxon>
        <taxon>Mesorhizobium</taxon>
    </lineage>
</organism>
<evidence type="ECO:0000256" key="4">
    <source>
        <dbReference type="ARBA" id="ARBA00022475"/>
    </source>
</evidence>
<dbReference type="InterPro" id="IPR052168">
    <property type="entry name" value="Cytochrome_b561_oxidase"/>
</dbReference>
<name>A0ABT1C9Z0_9HYPH</name>